<evidence type="ECO:0000313" key="2">
    <source>
        <dbReference type="EMBL" id="TFY54150.1"/>
    </source>
</evidence>
<organism evidence="2 3">
    <name type="scientific">Rhodofomes roseus</name>
    <dbReference type="NCBI Taxonomy" id="34475"/>
    <lineage>
        <taxon>Eukaryota</taxon>
        <taxon>Fungi</taxon>
        <taxon>Dikarya</taxon>
        <taxon>Basidiomycota</taxon>
        <taxon>Agaricomycotina</taxon>
        <taxon>Agaricomycetes</taxon>
        <taxon>Polyporales</taxon>
        <taxon>Rhodofomes</taxon>
    </lineage>
</organism>
<gene>
    <name evidence="2" type="ORF">EVJ58_g9028</name>
</gene>
<comment type="caution">
    <text evidence="2">The sequence shown here is derived from an EMBL/GenBank/DDBJ whole genome shotgun (WGS) entry which is preliminary data.</text>
</comment>
<feature type="region of interest" description="Disordered" evidence="1">
    <location>
        <begin position="236"/>
        <end position="306"/>
    </location>
</feature>
<feature type="compositionally biased region" description="Low complexity" evidence="1">
    <location>
        <begin position="295"/>
        <end position="305"/>
    </location>
</feature>
<evidence type="ECO:0000313" key="3">
    <source>
        <dbReference type="Proteomes" id="UP000298390"/>
    </source>
</evidence>
<evidence type="ECO:0000256" key="1">
    <source>
        <dbReference type="SAM" id="MobiDB-lite"/>
    </source>
</evidence>
<sequence length="441" mass="47639">MKRLLEVPSIERLFDPTQIFPSSLDMLGLSFDSPSLFNFDTEFLADDPSPTLLPSTSLAAPELAEKRLQEIDSYLASPVFFLHIIELAIDEPAPIEVSTVGPAPNASAPLATTSPSSVPRSVHAFSPIPSLCYPSSSANSSRHQSSSPTTSMNAVDAFHSPLPSLCYPESLPSEGSMHPTSPASSMGSLDVQYVSPVCYPEPLRSEEPVHAASLVASTYNSPFMCSPVPSLCYPESDTGEPIQSDGLDNRPSVHADDSLAPSPVVEQSPLRAFPSAIKTDTPYPSPSPRMRHGSPSRNRASSLSSETYQDFVLPGTPRNVQSSLDPTNTSFTYTDGAFRCPAPGCKYMPPSARRKSDIRRHLETHRSNENQAALGVLCDALGVGERALINRMRLVLDKQRDADKTRATIGKKLELRCRDWMSDPALSAQNGENGGLMSMMS</sequence>
<accession>A0A4Y9XVI1</accession>
<dbReference type="AlphaFoldDB" id="A0A4Y9XVI1"/>
<feature type="compositionally biased region" description="Basic and acidic residues" evidence="1">
    <location>
        <begin position="247"/>
        <end position="257"/>
    </location>
</feature>
<dbReference type="EMBL" id="SEKV01000732">
    <property type="protein sequence ID" value="TFY54150.1"/>
    <property type="molecule type" value="Genomic_DNA"/>
</dbReference>
<protein>
    <submittedName>
        <fullName evidence="2">Uncharacterized protein</fullName>
    </submittedName>
</protein>
<proteinExistence type="predicted"/>
<name>A0A4Y9XVI1_9APHY</name>
<reference evidence="2 3" key="1">
    <citation type="submission" date="2019-01" db="EMBL/GenBank/DDBJ databases">
        <title>Genome sequencing of the rare red list fungi Fomitopsis rosea.</title>
        <authorList>
            <person name="Buettner E."/>
            <person name="Kellner H."/>
        </authorList>
    </citation>
    <scope>NUCLEOTIDE SEQUENCE [LARGE SCALE GENOMIC DNA]</scope>
    <source>
        <strain evidence="2 3">DSM 105464</strain>
    </source>
</reference>
<dbReference type="STRING" id="34475.A0A4Y9XVI1"/>
<dbReference type="Proteomes" id="UP000298390">
    <property type="component" value="Unassembled WGS sequence"/>
</dbReference>